<dbReference type="EMBL" id="FNAP01000006">
    <property type="protein sequence ID" value="SDE41305.1"/>
    <property type="molecule type" value="Genomic_DNA"/>
</dbReference>
<dbReference type="Pfam" id="PF00850">
    <property type="entry name" value="Hist_deacetyl"/>
    <property type="match status" value="1"/>
</dbReference>
<dbReference type="InterPro" id="IPR023801">
    <property type="entry name" value="His_deacetylse_dom"/>
</dbReference>
<keyword evidence="4" id="KW-1185">Reference proteome</keyword>
<dbReference type="CDD" id="cd11599">
    <property type="entry name" value="HDAC_classII_2"/>
    <property type="match status" value="1"/>
</dbReference>
<dbReference type="InterPro" id="IPR023696">
    <property type="entry name" value="Ureohydrolase_dom_sf"/>
</dbReference>
<dbReference type="STRING" id="69960.SAMN05421720_106169"/>
<organism evidence="3 4">
    <name type="scientific">Rhodospira trueperi</name>
    <dbReference type="NCBI Taxonomy" id="69960"/>
    <lineage>
        <taxon>Bacteria</taxon>
        <taxon>Pseudomonadati</taxon>
        <taxon>Pseudomonadota</taxon>
        <taxon>Alphaproteobacteria</taxon>
        <taxon>Rhodospirillales</taxon>
        <taxon>Rhodospirillaceae</taxon>
        <taxon>Rhodospira</taxon>
    </lineage>
</organism>
<dbReference type="GO" id="GO:0004407">
    <property type="term" value="F:histone deacetylase activity"/>
    <property type="evidence" value="ECO:0007669"/>
    <property type="project" value="TreeGrafter"/>
</dbReference>
<dbReference type="InterPro" id="IPR000286">
    <property type="entry name" value="HDACs"/>
</dbReference>
<dbReference type="OrthoDB" id="9808367at2"/>
<dbReference type="Gene3D" id="3.40.800.20">
    <property type="entry name" value="Histone deacetylase domain"/>
    <property type="match status" value="1"/>
</dbReference>
<sequence>MPTLYVSHHACIDHDTGDFHPESGDRLRAVQRILEAEDFMLLHRQEAPAATDEQLLRVHPQAHLDRVFRTIPAEGLRHIDGDTLVSPGSGEAARRSAGAVVVAVDAIMRGEVTNAFCAVRPPGHHAEAERAMGFCLFNNVAVGALHARAEYGLERVAVFDWDVHHGNGTQDIFQTDPGLFYASTHEAGNFPNSGFPSERGVAGNIVNCPLPPGSTGDAFRAAVEQTIEPAMRAFRPQLVMISAGFDGHARDPLAHLRLQVADFVWATQRMMAIADEFCDSRVISVLEGGYDLRALAGSVNAHVRALMGV</sequence>
<evidence type="ECO:0000259" key="2">
    <source>
        <dbReference type="Pfam" id="PF00850"/>
    </source>
</evidence>
<dbReference type="RefSeq" id="WP_092785733.1">
    <property type="nucleotide sequence ID" value="NZ_FNAP01000006.1"/>
</dbReference>
<dbReference type="SUPFAM" id="SSF52768">
    <property type="entry name" value="Arginase/deacetylase"/>
    <property type="match status" value="1"/>
</dbReference>
<gene>
    <name evidence="3" type="ORF">SAMN05421720_106169</name>
</gene>
<feature type="domain" description="Histone deacetylase" evidence="2">
    <location>
        <begin position="20"/>
        <end position="306"/>
    </location>
</feature>
<name>A0A1G7CS24_9PROT</name>
<proteinExistence type="inferred from homology"/>
<evidence type="ECO:0000313" key="4">
    <source>
        <dbReference type="Proteomes" id="UP000199412"/>
    </source>
</evidence>
<dbReference type="PRINTS" id="PR01270">
    <property type="entry name" value="HDASUPER"/>
</dbReference>
<reference evidence="3 4" key="1">
    <citation type="submission" date="2016-10" db="EMBL/GenBank/DDBJ databases">
        <authorList>
            <person name="de Groot N.N."/>
        </authorList>
    </citation>
    <scope>NUCLEOTIDE SEQUENCE [LARGE SCALE GENOMIC DNA]</scope>
    <source>
        <strain evidence="3 4">ATCC 700224</strain>
    </source>
</reference>
<comment type="similarity">
    <text evidence="1">Belongs to the histone deacetylase family.</text>
</comment>
<dbReference type="Proteomes" id="UP000199412">
    <property type="component" value="Unassembled WGS sequence"/>
</dbReference>
<dbReference type="PANTHER" id="PTHR10625:SF10">
    <property type="entry name" value="HISTONE DEACETYLASE HDAC1"/>
    <property type="match status" value="1"/>
</dbReference>
<accession>A0A1G7CS24</accession>
<dbReference type="PANTHER" id="PTHR10625">
    <property type="entry name" value="HISTONE DEACETYLASE HDAC1-RELATED"/>
    <property type="match status" value="1"/>
</dbReference>
<protein>
    <submittedName>
        <fullName evidence="3">Acetoin utilization deacetylase AcuC</fullName>
    </submittedName>
</protein>
<evidence type="ECO:0000313" key="3">
    <source>
        <dbReference type="EMBL" id="SDE41305.1"/>
    </source>
</evidence>
<evidence type="ECO:0000256" key="1">
    <source>
        <dbReference type="ARBA" id="ARBA00005947"/>
    </source>
</evidence>
<dbReference type="InterPro" id="IPR037138">
    <property type="entry name" value="His_deacetylse_dom_sf"/>
</dbReference>
<dbReference type="AlphaFoldDB" id="A0A1G7CS24"/>
<dbReference type="GO" id="GO:0040029">
    <property type="term" value="P:epigenetic regulation of gene expression"/>
    <property type="evidence" value="ECO:0007669"/>
    <property type="project" value="TreeGrafter"/>
</dbReference>